<dbReference type="PANTHER" id="PTHR33116:SF79">
    <property type="entry name" value="REVERSE TRANSCRIPTASE DOMAIN, ZINC FINGER, CCHC-TYPE-RELATED"/>
    <property type="match status" value="1"/>
</dbReference>
<reference evidence="1 2" key="1">
    <citation type="journal article" date="2017" name="Nat. Commun.">
        <title>Genome assembly with in vitro proximity ligation data and whole-genome triplication in lettuce.</title>
        <authorList>
            <person name="Reyes-Chin-Wo S."/>
            <person name="Wang Z."/>
            <person name="Yang X."/>
            <person name="Kozik A."/>
            <person name="Arikit S."/>
            <person name="Song C."/>
            <person name="Xia L."/>
            <person name="Froenicke L."/>
            <person name="Lavelle D.O."/>
            <person name="Truco M.J."/>
            <person name="Xia R."/>
            <person name="Zhu S."/>
            <person name="Xu C."/>
            <person name="Xu H."/>
            <person name="Xu X."/>
            <person name="Cox K."/>
            <person name="Korf I."/>
            <person name="Meyers B.C."/>
            <person name="Michelmore R.W."/>
        </authorList>
    </citation>
    <scope>NUCLEOTIDE SEQUENCE [LARGE SCALE GENOMIC DNA]</scope>
    <source>
        <strain evidence="2">cv. Salinas</strain>
        <tissue evidence="1">Seedlings</tissue>
    </source>
</reference>
<organism evidence="1 2">
    <name type="scientific">Lactuca sativa</name>
    <name type="common">Garden lettuce</name>
    <dbReference type="NCBI Taxonomy" id="4236"/>
    <lineage>
        <taxon>Eukaryota</taxon>
        <taxon>Viridiplantae</taxon>
        <taxon>Streptophyta</taxon>
        <taxon>Embryophyta</taxon>
        <taxon>Tracheophyta</taxon>
        <taxon>Spermatophyta</taxon>
        <taxon>Magnoliopsida</taxon>
        <taxon>eudicotyledons</taxon>
        <taxon>Gunneridae</taxon>
        <taxon>Pentapetalae</taxon>
        <taxon>asterids</taxon>
        <taxon>campanulids</taxon>
        <taxon>Asterales</taxon>
        <taxon>Asteraceae</taxon>
        <taxon>Cichorioideae</taxon>
        <taxon>Cichorieae</taxon>
        <taxon>Lactucinae</taxon>
        <taxon>Lactuca</taxon>
    </lineage>
</organism>
<keyword evidence="2" id="KW-1185">Reference proteome</keyword>
<comment type="caution">
    <text evidence="1">The sequence shown here is derived from an EMBL/GenBank/DDBJ whole genome shotgun (WGS) entry which is preliminary data.</text>
</comment>
<evidence type="ECO:0000313" key="2">
    <source>
        <dbReference type="Proteomes" id="UP000235145"/>
    </source>
</evidence>
<dbReference type="EMBL" id="NBSK02000006">
    <property type="protein sequence ID" value="KAJ0201237.1"/>
    <property type="molecule type" value="Genomic_DNA"/>
</dbReference>
<evidence type="ECO:0000313" key="1">
    <source>
        <dbReference type="EMBL" id="KAJ0201237.1"/>
    </source>
</evidence>
<gene>
    <name evidence="1" type="ORF">LSAT_V11C600300430</name>
</gene>
<accession>A0A9R1VA81</accession>
<dbReference type="AlphaFoldDB" id="A0A9R1VA81"/>
<name>A0A9R1VA81_LACSA</name>
<sequence>MQKGIFIGIKLPHEEITILHLFYADAALFVGEWSRDNIKNLSRVLRCFHVSLRLKVNFHKSRVFGIGVETQEVTRYAIPLGCEPAKLPFNYLGILVGANMNLKKNWKLVIERFQSKLSVWKAKTLLMGGCFTLTKAVLGSLPTY</sequence>
<evidence type="ECO:0008006" key="3">
    <source>
        <dbReference type="Google" id="ProtNLM"/>
    </source>
</evidence>
<dbReference type="PANTHER" id="PTHR33116">
    <property type="entry name" value="REVERSE TRANSCRIPTASE ZINC-BINDING DOMAIN-CONTAINING PROTEIN-RELATED-RELATED"/>
    <property type="match status" value="1"/>
</dbReference>
<proteinExistence type="predicted"/>
<dbReference type="Proteomes" id="UP000235145">
    <property type="component" value="Unassembled WGS sequence"/>
</dbReference>
<protein>
    <recommendedName>
        <fullName evidence="3">Reverse transcriptase domain-containing protein</fullName>
    </recommendedName>
</protein>